<dbReference type="KEGG" id="vg:80538433"/>
<feature type="region of interest" description="Disordered" evidence="1">
    <location>
        <begin position="26"/>
        <end position="104"/>
    </location>
</feature>
<gene>
    <name evidence="2" type="primary">P</name>
</gene>
<evidence type="ECO:0000313" key="3">
    <source>
        <dbReference type="Proteomes" id="UP000830044"/>
    </source>
</evidence>
<accession>A0AAE6M1B7</accession>
<keyword evidence="3" id="KW-1185">Reference proteome</keyword>
<dbReference type="Proteomes" id="UP000830044">
    <property type="component" value="Segment"/>
</dbReference>
<protein>
    <submittedName>
        <fullName evidence="2">Phosphoprotein</fullName>
    </submittedName>
</protein>
<evidence type="ECO:0000256" key="1">
    <source>
        <dbReference type="SAM" id="MobiDB-lite"/>
    </source>
</evidence>
<sequence length="277" mass="31222">MFKPRELKIPYDLEKLEEALKEADTILNIDEGNNDEKMSELDLNKSLENLLEGDEWAEQPEEECENDADDEGLSASEASDVDLNPSDDAWETDPSAPPQMDGYHTKGFKFSSPLTPVMRKIVLQEVNKVVEPVHGILVPGAREDNIDYYVLYPIRSSSADRTGTESSRSNVSPECRGAEGGEIECPPQTDPRPHPSPRVRGPSNKCALIWENGIQVEGKDGKSKTKLKPERLGWSKVEWFANWDEKDLDNAPIGKICQHVIRRSPIRATLRRKYHLD</sequence>
<feature type="compositionally biased region" description="Polar residues" evidence="1">
    <location>
        <begin position="159"/>
        <end position="172"/>
    </location>
</feature>
<feature type="region of interest" description="Disordered" evidence="1">
    <location>
        <begin position="159"/>
        <end position="200"/>
    </location>
</feature>
<reference evidence="2" key="1">
    <citation type="submission" date="2019-06" db="EMBL/GenBank/DDBJ databases">
        <title>Characterization of a Novel Rhabdovirus Isolated from a Stranded Harbour Porpoise (Phocoena phocoena).</title>
        <authorList>
            <person name="Emelianchik A."/>
            <person name="Rodrigues T.C.S."/>
            <person name="Subramaniam K."/>
            <person name="Nielsen O."/>
            <person name="Burek-Huntington K.A."/>
            <person name="Rotstein D."/>
            <person name="Popov V.L."/>
            <person name="Stone D."/>
            <person name="Waltzek T.B."/>
        </authorList>
    </citation>
    <scope>NUCLEOTIDE SEQUENCE</scope>
    <source>
        <strain evidence="2">WVL17017A</strain>
    </source>
</reference>
<evidence type="ECO:0000313" key="2">
    <source>
        <dbReference type="EMBL" id="QDZ59978.1"/>
    </source>
</evidence>
<dbReference type="RefSeq" id="YP_010799976.1">
    <property type="nucleotide sequence ID" value="NC_076720.1"/>
</dbReference>
<dbReference type="GeneID" id="80538433"/>
<dbReference type="EMBL" id="MN103537">
    <property type="protein sequence ID" value="QDZ59978.1"/>
    <property type="molecule type" value="Viral_cRNA"/>
</dbReference>
<feature type="compositionally biased region" description="Basic and acidic residues" evidence="1">
    <location>
        <begin position="34"/>
        <end position="45"/>
    </location>
</feature>
<proteinExistence type="predicted"/>
<name>A0AAE6M1B7_9RHAB</name>
<organism evidence="2 3">
    <name type="scientific">Harbour porpoise rhabdovirus</name>
    <dbReference type="NCBI Taxonomy" id="2598784"/>
    <lineage>
        <taxon>Viruses</taxon>
        <taxon>Riboviria</taxon>
        <taxon>Orthornavirae</taxon>
        <taxon>Negarnaviricota</taxon>
        <taxon>Haploviricotina</taxon>
        <taxon>Monjiviricetes</taxon>
        <taxon>Mononegavirales</taxon>
        <taxon>Rhabdoviridae</taxon>
        <taxon>Alpharhabdovirinae</taxon>
        <taxon>Cetarhavirus</taxon>
        <taxon>Cetarhavirus phocoena</taxon>
    </lineage>
</organism>
<feature type="compositionally biased region" description="Acidic residues" evidence="1">
    <location>
        <begin position="51"/>
        <end position="72"/>
    </location>
</feature>